<protein>
    <submittedName>
        <fullName evidence="2">Uncharacterized protein</fullName>
    </submittedName>
</protein>
<name>A0A8C7Z1L5_9TELE</name>
<evidence type="ECO:0000313" key="2">
    <source>
        <dbReference type="Ensembl" id="ENSOSIP00000035280.1"/>
    </source>
</evidence>
<dbReference type="GO" id="GO:0043565">
    <property type="term" value="F:sequence-specific DNA binding"/>
    <property type="evidence" value="ECO:0007669"/>
    <property type="project" value="InterPro"/>
</dbReference>
<keyword evidence="1" id="KW-0460">Magnesium</keyword>
<keyword evidence="1" id="KW-0479">Metal-binding</keyword>
<dbReference type="InterPro" id="IPR016068">
    <property type="entry name" value="Translin_N"/>
</dbReference>
<dbReference type="Pfam" id="PF01997">
    <property type="entry name" value="Translin"/>
    <property type="match status" value="1"/>
</dbReference>
<dbReference type="GeneTree" id="ENSGT01050000247759"/>
<dbReference type="Proteomes" id="UP000694383">
    <property type="component" value="Unplaced"/>
</dbReference>
<dbReference type="InterPro" id="IPR036081">
    <property type="entry name" value="Translin_sf"/>
</dbReference>
<dbReference type="Gene3D" id="1.20.58.190">
    <property type="entry name" value="Translin, domain 1"/>
    <property type="match status" value="1"/>
</dbReference>
<dbReference type="Ensembl" id="ENSOSIT00000037196.1">
    <property type="protein sequence ID" value="ENSOSIP00000035280.1"/>
    <property type="gene ID" value="ENSOSIG00000017632.1"/>
</dbReference>
<reference evidence="2" key="2">
    <citation type="submission" date="2025-09" db="UniProtKB">
        <authorList>
            <consortium name="Ensembl"/>
        </authorList>
    </citation>
    <scope>IDENTIFICATION</scope>
</reference>
<organism evidence="2 3">
    <name type="scientific">Oryzias sinensis</name>
    <name type="common">Chinese medaka</name>
    <dbReference type="NCBI Taxonomy" id="183150"/>
    <lineage>
        <taxon>Eukaryota</taxon>
        <taxon>Metazoa</taxon>
        <taxon>Chordata</taxon>
        <taxon>Craniata</taxon>
        <taxon>Vertebrata</taxon>
        <taxon>Euteleostomi</taxon>
        <taxon>Actinopterygii</taxon>
        <taxon>Neopterygii</taxon>
        <taxon>Teleostei</taxon>
        <taxon>Neoteleostei</taxon>
        <taxon>Acanthomorphata</taxon>
        <taxon>Ovalentaria</taxon>
        <taxon>Atherinomorphae</taxon>
        <taxon>Beloniformes</taxon>
        <taxon>Adrianichthyidae</taxon>
        <taxon>Oryziinae</taxon>
        <taxon>Oryzias</taxon>
    </lineage>
</organism>
<proteinExistence type="predicted"/>
<dbReference type="InterPro" id="IPR002848">
    <property type="entry name" value="Translin_fam"/>
</dbReference>
<evidence type="ECO:0000256" key="1">
    <source>
        <dbReference type="PIRSR" id="PIRSR602848-1"/>
    </source>
</evidence>
<dbReference type="AlphaFoldDB" id="A0A8C7Z1L5"/>
<dbReference type="GO" id="GO:0046872">
    <property type="term" value="F:metal ion binding"/>
    <property type="evidence" value="ECO:0007669"/>
    <property type="project" value="UniProtKB-KW"/>
</dbReference>
<reference evidence="2" key="1">
    <citation type="submission" date="2025-08" db="UniProtKB">
        <authorList>
            <consortium name="Ensembl"/>
        </authorList>
    </citation>
    <scope>IDENTIFICATION</scope>
</reference>
<feature type="binding site" evidence="1">
    <location>
        <position position="48"/>
    </location>
    <ligand>
        <name>Mg(2+)</name>
        <dbReference type="ChEBI" id="CHEBI:18420"/>
    </ligand>
</feature>
<keyword evidence="3" id="KW-1185">Reference proteome</keyword>
<sequence length="94" mass="10793">NFDLSTSYKFKLDPSPPNSSGFAGKSILLLVWWFNRFLSSPGIQEYVEAVSFLHYIRHRSLISLEEINARLVYMRAEGGDPKVTFWNSRLPSVP</sequence>
<evidence type="ECO:0000313" key="3">
    <source>
        <dbReference type="Proteomes" id="UP000694383"/>
    </source>
</evidence>
<accession>A0A8C7Z1L5</accession>
<dbReference type="SUPFAM" id="SSF74784">
    <property type="entry name" value="Translin"/>
    <property type="match status" value="1"/>
</dbReference>